<reference evidence="1" key="1">
    <citation type="submission" date="2022-11" db="EMBL/GenBank/DDBJ databases">
        <authorList>
            <person name="Petersen C."/>
        </authorList>
    </citation>
    <scope>NUCLEOTIDE SEQUENCE</scope>
    <source>
        <strain evidence="1">IBT 34128</strain>
    </source>
</reference>
<dbReference type="SUPFAM" id="SSF51735">
    <property type="entry name" value="NAD(P)-binding Rossmann-fold domains"/>
    <property type="match status" value="1"/>
</dbReference>
<accession>A0A9W9ERA5</accession>
<dbReference type="Gene3D" id="3.40.50.720">
    <property type="entry name" value="NAD(P)-binding Rossmann-like Domain"/>
    <property type="match status" value="1"/>
</dbReference>
<evidence type="ECO:0000313" key="2">
    <source>
        <dbReference type="Proteomes" id="UP001141434"/>
    </source>
</evidence>
<comment type="caution">
    <text evidence="1">The sequence shown here is derived from an EMBL/GenBank/DDBJ whole genome shotgun (WGS) entry which is preliminary data.</text>
</comment>
<organism evidence="1 2">
    <name type="scientific">Penicillium alfredii</name>
    <dbReference type="NCBI Taxonomy" id="1506179"/>
    <lineage>
        <taxon>Eukaryota</taxon>
        <taxon>Fungi</taxon>
        <taxon>Dikarya</taxon>
        <taxon>Ascomycota</taxon>
        <taxon>Pezizomycotina</taxon>
        <taxon>Eurotiomycetes</taxon>
        <taxon>Eurotiomycetidae</taxon>
        <taxon>Eurotiales</taxon>
        <taxon>Aspergillaceae</taxon>
        <taxon>Penicillium</taxon>
    </lineage>
</organism>
<protein>
    <submittedName>
        <fullName evidence="1">Uncharacterized protein</fullName>
    </submittedName>
</protein>
<dbReference type="RefSeq" id="XP_056508589.1">
    <property type="nucleotide sequence ID" value="XM_056658296.1"/>
</dbReference>
<dbReference type="InterPro" id="IPR036291">
    <property type="entry name" value="NAD(P)-bd_dom_sf"/>
</dbReference>
<dbReference type="AlphaFoldDB" id="A0A9W9ERA5"/>
<reference evidence="1" key="2">
    <citation type="journal article" date="2023" name="IMA Fungus">
        <title>Comparative genomic study of the Penicillium genus elucidates a diverse pangenome and 15 lateral gene transfer events.</title>
        <authorList>
            <person name="Petersen C."/>
            <person name="Sorensen T."/>
            <person name="Nielsen M.R."/>
            <person name="Sondergaard T.E."/>
            <person name="Sorensen J.L."/>
            <person name="Fitzpatrick D.A."/>
            <person name="Frisvad J.C."/>
            <person name="Nielsen K.L."/>
        </authorList>
    </citation>
    <scope>NUCLEOTIDE SEQUENCE</scope>
    <source>
        <strain evidence="1">IBT 34128</strain>
    </source>
</reference>
<keyword evidence="2" id="KW-1185">Reference proteome</keyword>
<proteinExistence type="predicted"/>
<sequence>MASQGIPPGMSSYPLPKMAVVEFTGFLNREHPGITSVSLDPGVVPTNMGLSVPFPQPFVRDAPELSDVAAVWLSSCDKSFLSDVEELKKRKEEISDGELLMLGLKGSFGEPNVVVEG</sequence>
<dbReference type="GeneID" id="81397465"/>
<dbReference type="EMBL" id="JAPMSZ010000010">
    <property type="protein sequence ID" value="KAJ5086464.1"/>
    <property type="molecule type" value="Genomic_DNA"/>
</dbReference>
<gene>
    <name evidence="1" type="ORF">NUU61_007771</name>
</gene>
<name>A0A9W9ERA5_9EURO</name>
<dbReference type="OrthoDB" id="1933717at2759"/>
<evidence type="ECO:0000313" key="1">
    <source>
        <dbReference type="EMBL" id="KAJ5086464.1"/>
    </source>
</evidence>
<dbReference type="Proteomes" id="UP001141434">
    <property type="component" value="Unassembled WGS sequence"/>
</dbReference>